<sequence>VRRTRVYVRDTSVISPYALLLFGGAIDVQHTQKLISLDSWIRFRAVARTGVIFKELRTLLDGVLSSQVITLLRELIQAETAR</sequence>
<keyword evidence="2 4" id="KW-0547">Nucleotide-binding</keyword>
<evidence type="ECO:0000256" key="2">
    <source>
        <dbReference type="ARBA" id="ARBA00022806"/>
    </source>
</evidence>
<dbReference type="GO" id="GO:0004386">
    <property type="term" value="F:helicase activity"/>
    <property type="evidence" value="ECO:0007669"/>
    <property type="project" value="UniProtKB-KW"/>
</dbReference>
<evidence type="ECO:0000256" key="1">
    <source>
        <dbReference type="ARBA" id="ARBA00022801"/>
    </source>
</evidence>
<evidence type="ECO:0000313" key="5">
    <source>
        <dbReference type="Proteomes" id="UP000762676"/>
    </source>
</evidence>
<dbReference type="AlphaFoldDB" id="A0AAV4JQ67"/>
<comment type="caution">
    <text evidence="4">The sequence shown here is derived from an EMBL/GenBank/DDBJ whole genome shotgun (WGS) entry which is preliminary data.</text>
</comment>
<organism evidence="4 5">
    <name type="scientific">Elysia marginata</name>
    <dbReference type="NCBI Taxonomy" id="1093978"/>
    <lineage>
        <taxon>Eukaryota</taxon>
        <taxon>Metazoa</taxon>
        <taxon>Spiralia</taxon>
        <taxon>Lophotrochozoa</taxon>
        <taxon>Mollusca</taxon>
        <taxon>Gastropoda</taxon>
        <taxon>Heterobranchia</taxon>
        <taxon>Euthyneura</taxon>
        <taxon>Panpulmonata</taxon>
        <taxon>Sacoglossa</taxon>
        <taxon>Placobranchoidea</taxon>
        <taxon>Plakobranchidae</taxon>
        <taxon>Elysia</taxon>
    </lineage>
</organism>
<dbReference type="EMBL" id="BMAT01006981">
    <property type="protein sequence ID" value="GFS23531.1"/>
    <property type="molecule type" value="Genomic_DNA"/>
</dbReference>
<gene>
    <name evidence="4" type="ORF">ElyMa_003391700</name>
</gene>
<keyword evidence="5" id="KW-1185">Reference proteome</keyword>
<keyword evidence="2 4" id="KW-0067">ATP-binding</keyword>
<feature type="non-terminal residue" evidence="4">
    <location>
        <position position="1"/>
    </location>
</feature>
<reference evidence="4 5" key="1">
    <citation type="journal article" date="2021" name="Elife">
        <title>Chloroplast acquisition without the gene transfer in kleptoplastic sea slugs, Plakobranchus ocellatus.</title>
        <authorList>
            <person name="Maeda T."/>
            <person name="Takahashi S."/>
            <person name="Yoshida T."/>
            <person name="Shimamura S."/>
            <person name="Takaki Y."/>
            <person name="Nagai Y."/>
            <person name="Toyoda A."/>
            <person name="Suzuki Y."/>
            <person name="Arimoto A."/>
            <person name="Ishii H."/>
            <person name="Satoh N."/>
            <person name="Nishiyama T."/>
            <person name="Hasebe M."/>
            <person name="Maruyama T."/>
            <person name="Minagawa J."/>
            <person name="Obokata J."/>
            <person name="Shigenobu S."/>
        </authorList>
    </citation>
    <scope>NUCLEOTIDE SEQUENCE [LARGE SCALE GENOMIC DNA]</scope>
</reference>
<dbReference type="Proteomes" id="UP000762676">
    <property type="component" value="Unassembled WGS sequence"/>
</dbReference>
<evidence type="ECO:0000259" key="3">
    <source>
        <dbReference type="Pfam" id="PF26026"/>
    </source>
</evidence>
<keyword evidence="1" id="KW-0378">Hydrolase</keyword>
<accession>A0AAV4JQ67</accession>
<dbReference type="Pfam" id="PF26026">
    <property type="entry name" value="RNA_hel_CTD"/>
    <property type="match status" value="1"/>
</dbReference>
<evidence type="ECO:0000313" key="4">
    <source>
        <dbReference type="EMBL" id="GFS23531.1"/>
    </source>
</evidence>
<name>A0AAV4JQ67_9GAST</name>
<proteinExistence type="predicted"/>
<feature type="domain" description="RNA helicase C-terminal" evidence="3">
    <location>
        <begin position="34"/>
        <end position="65"/>
    </location>
</feature>
<keyword evidence="2 4" id="KW-0347">Helicase</keyword>
<protein>
    <submittedName>
        <fullName evidence="4">ATP-dependent RNA helicase DHX29</fullName>
    </submittedName>
</protein>
<dbReference type="InterPro" id="IPR059023">
    <property type="entry name" value="RNA_hel_CTD"/>
</dbReference>